<gene>
    <name evidence="10" type="ORF">EI545_11125</name>
</gene>
<keyword evidence="3 8" id="KW-0813">Transport</keyword>
<dbReference type="PROSITE" id="PS50928">
    <property type="entry name" value="ABC_TM1"/>
    <property type="match status" value="1"/>
</dbReference>
<evidence type="ECO:0000256" key="3">
    <source>
        <dbReference type="ARBA" id="ARBA00022448"/>
    </source>
</evidence>
<evidence type="ECO:0000256" key="2">
    <source>
        <dbReference type="ARBA" id="ARBA00007069"/>
    </source>
</evidence>
<dbReference type="Gene3D" id="1.10.3720.10">
    <property type="entry name" value="MetI-like"/>
    <property type="match status" value="1"/>
</dbReference>
<evidence type="ECO:0000256" key="6">
    <source>
        <dbReference type="ARBA" id="ARBA00022989"/>
    </source>
</evidence>
<dbReference type="GO" id="GO:0005886">
    <property type="term" value="C:plasma membrane"/>
    <property type="evidence" value="ECO:0007669"/>
    <property type="project" value="UniProtKB-SubCell"/>
</dbReference>
<feature type="transmembrane region" description="Helical" evidence="8">
    <location>
        <begin position="266"/>
        <end position="288"/>
    </location>
</feature>
<evidence type="ECO:0000313" key="11">
    <source>
        <dbReference type="Proteomes" id="UP000282002"/>
    </source>
</evidence>
<dbReference type="PANTHER" id="PTHR42929">
    <property type="entry name" value="INNER MEMBRANE ABC TRANSPORTER PERMEASE PROTEIN YDCU-RELATED-RELATED"/>
    <property type="match status" value="1"/>
</dbReference>
<accession>A0A3S8UC56</accession>
<keyword evidence="5 8" id="KW-0812">Transmembrane</keyword>
<dbReference type="AlphaFoldDB" id="A0A3S8UC56"/>
<feature type="transmembrane region" description="Helical" evidence="8">
    <location>
        <begin position="82"/>
        <end position="105"/>
    </location>
</feature>
<dbReference type="OrthoDB" id="9807047at2"/>
<dbReference type="GO" id="GO:0055085">
    <property type="term" value="P:transmembrane transport"/>
    <property type="evidence" value="ECO:0007669"/>
    <property type="project" value="InterPro"/>
</dbReference>
<keyword evidence="6 8" id="KW-1133">Transmembrane helix</keyword>
<dbReference type="Proteomes" id="UP000282002">
    <property type="component" value="Chromosome"/>
</dbReference>
<dbReference type="InterPro" id="IPR035906">
    <property type="entry name" value="MetI-like_sf"/>
</dbReference>
<evidence type="ECO:0000256" key="7">
    <source>
        <dbReference type="ARBA" id="ARBA00023136"/>
    </source>
</evidence>
<keyword evidence="11" id="KW-1185">Reference proteome</keyword>
<proteinExistence type="inferred from homology"/>
<dbReference type="CDD" id="cd06261">
    <property type="entry name" value="TM_PBP2"/>
    <property type="match status" value="1"/>
</dbReference>
<feature type="transmembrane region" description="Helical" evidence="8">
    <location>
        <begin position="166"/>
        <end position="187"/>
    </location>
</feature>
<evidence type="ECO:0000256" key="1">
    <source>
        <dbReference type="ARBA" id="ARBA00004651"/>
    </source>
</evidence>
<keyword evidence="4" id="KW-1003">Cell membrane</keyword>
<comment type="subcellular location">
    <subcellularLocation>
        <location evidence="1 8">Cell membrane</location>
        <topology evidence="1 8">Multi-pass membrane protein</topology>
    </subcellularLocation>
</comment>
<dbReference type="SUPFAM" id="SSF161098">
    <property type="entry name" value="MetI-like"/>
    <property type="match status" value="1"/>
</dbReference>
<dbReference type="PANTHER" id="PTHR42929:SF1">
    <property type="entry name" value="INNER MEMBRANE ABC TRANSPORTER PERMEASE PROTEIN YDCU-RELATED"/>
    <property type="match status" value="1"/>
</dbReference>
<reference evidence="10 11" key="1">
    <citation type="submission" date="2018-12" db="EMBL/GenBank/DDBJ databases">
        <title>Complete genome sequencing of Tabrizicola sp. K13M18.</title>
        <authorList>
            <person name="Bae J.-W."/>
        </authorList>
    </citation>
    <scope>NUCLEOTIDE SEQUENCE [LARGE SCALE GENOMIC DNA]</scope>
    <source>
        <strain evidence="10 11">K13M18</strain>
    </source>
</reference>
<feature type="transmembrane region" description="Helical" evidence="8">
    <location>
        <begin position="112"/>
        <end position="132"/>
    </location>
</feature>
<dbReference type="KEGG" id="taw:EI545_11125"/>
<dbReference type="InterPro" id="IPR000515">
    <property type="entry name" value="MetI-like"/>
</dbReference>
<feature type="transmembrane region" description="Helical" evidence="8">
    <location>
        <begin position="208"/>
        <end position="230"/>
    </location>
</feature>
<comment type="similarity">
    <text evidence="2">Belongs to the binding-protein-dependent transport system permease family. CysTW subfamily.</text>
</comment>
<organism evidence="10 11">
    <name type="scientific">Tabrizicola piscis</name>
    <dbReference type="NCBI Taxonomy" id="2494374"/>
    <lineage>
        <taxon>Bacteria</taxon>
        <taxon>Pseudomonadati</taxon>
        <taxon>Pseudomonadota</taxon>
        <taxon>Alphaproteobacteria</taxon>
        <taxon>Rhodobacterales</taxon>
        <taxon>Paracoccaceae</taxon>
        <taxon>Tabrizicola</taxon>
    </lineage>
</organism>
<dbReference type="Pfam" id="PF00528">
    <property type="entry name" value="BPD_transp_1"/>
    <property type="match status" value="1"/>
</dbReference>
<keyword evidence="7 8" id="KW-0472">Membrane</keyword>
<protein>
    <submittedName>
        <fullName evidence="10">ABC transporter permease</fullName>
    </submittedName>
</protein>
<feature type="transmembrane region" description="Helical" evidence="8">
    <location>
        <begin position="21"/>
        <end position="46"/>
    </location>
</feature>
<evidence type="ECO:0000256" key="8">
    <source>
        <dbReference type="RuleBase" id="RU363032"/>
    </source>
</evidence>
<dbReference type="EMBL" id="CP034328">
    <property type="protein sequence ID" value="AZL61131.1"/>
    <property type="molecule type" value="Genomic_DNA"/>
</dbReference>
<name>A0A3S8UC56_9RHOB</name>
<feature type="domain" description="ABC transmembrane type-1" evidence="9">
    <location>
        <begin position="78"/>
        <end position="285"/>
    </location>
</feature>
<evidence type="ECO:0000313" key="10">
    <source>
        <dbReference type="EMBL" id="AZL61131.1"/>
    </source>
</evidence>
<evidence type="ECO:0000256" key="5">
    <source>
        <dbReference type="ARBA" id="ARBA00022692"/>
    </source>
</evidence>
<evidence type="ECO:0000259" key="9">
    <source>
        <dbReference type="PROSITE" id="PS50928"/>
    </source>
</evidence>
<sequence length="294" mass="31984">MAAVPPRALTRFLHRHEAWRGYLLLAPALTLMAAAILFPLGMTVVMSTWSLSGYDMVTTPGIGNYTAMVENPMFGVLIGRSLAVATTATLVTVALCYPMAYFVAFHTYRHKALWLIVMTLPFWTSYLLRVFAWKVVLGYEGVLNTALLGLGVVEQPVAALLYSQTAVTIVLAHSWAAFAILPIYVSLEKIDRTYLEAAADLGDSPARRFWRITFPLSLPGVVAACIMMFVPTVGEYITPAMVGGPDGMLIGNLIQAMFGPMNNWPAGAALAVVMILTIGLAGLAFLLLDRLVRR</sequence>
<evidence type="ECO:0000256" key="4">
    <source>
        <dbReference type="ARBA" id="ARBA00022475"/>
    </source>
</evidence>